<dbReference type="EMBL" id="CADEBC010000135">
    <property type="protein sequence ID" value="CAB3223540.1"/>
    <property type="molecule type" value="Genomic_DNA"/>
</dbReference>
<reference evidence="4 5" key="1">
    <citation type="submission" date="2020-04" db="EMBL/GenBank/DDBJ databases">
        <authorList>
            <person name="Wallbank WR R."/>
            <person name="Pardo Diaz C."/>
            <person name="Kozak K."/>
            <person name="Martin S."/>
            <person name="Jiggins C."/>
            <person name="Moest M."/>
            <person name="Warren A I."/>
            <person name="Byers J.R.P. K."/>
            <person name="Montejo-Kovacevich G."/>
            <person name="Yen C E."/>
        </authorList>
    </citation>
    <scope>NUCLEOTIDE SEQUENCE [LARGE SCALE GENOMIC DNA]</scope>
</reference>
<protein>
    <submittedName>
        <fullName evidence="2">Uncharacterized protein</fullName>
    </submittedName>
</protein>
<dbReference type="EMBL" id="CADEBD010000337">
    <property type="protein sequence ID" value="CAB3247723.1"/>
    <property type="molecule type" value="Genomic_DNA"/>
</dbReference>
<dbReference type="Proteomes" id="UP000494256">
    <property type="component" value="Unassembled WGS sequence"/>
</dbReference>
<evidence type="ECO:0000313" key="2">
    <source>
        <dbReference type="EMBL" id="CAB3223540.1"/>
    </source>
</evidence>
<evidence type="ECO:0000313" key="3">
    <source>
        <dbReference type="EMBL" id="CAB3247723.1"/>
    </source>
</evidence>
<name>A0A8S0YVV9_ARCPL</name>
<gene>
    <name evidence="3" type="ORF">APLA_LOCUS12089</name>
    <name evidence="2" type="ORF">APLA_LOCUS1701</name>
</gene>
<organism evidence="2 4">
    <name type="scientific">Arctia plantaginis</name>
    <name type="common">Wood tiger moth</name>
    <name type="synonym">Phalaena plantaginis</name>
    <dbReference type="NCBI Taxonomy" id="874455"/>
    <lineage>
        <taxon>Eukaryota</taxon>
        <taxon>Metazoa</taxon>
        <taxon>Ecdysozoa</taxon>
        <taxon>Arthropoda</taxon>
        <taxon>Hexapoda</taxon>
        <taxon>Insecta</taxon>
        <taxon>Pterygota</taxon>
        <taxon>Neoptera</taxon>
        <taxon>Endopterygota</taxon>
        <taxon>Lepidoptera</taxon>
        <taxon>Glossata</taxon>
        <taxon>Ditrysia</taxon>
        <taxon>Noctuoidea</taxon>
        <taxon>Erebidae</taxon>
        <taxon>Arctiinae</taxon>
        <taxon>Arctia</taxon>
    </lineage>
</organism>
<evidence type="ECO:0000313" key="5">
    <source>
        <dbReference type="Proteomes" id="UP000494256"/>
    </source>
</evidence>
<accession>A0A8S0YVV9</accession>
<sequence length="100" mass="11046">MKVNKPQSTSNSLTHPTQPAASVPRHKAATNGGASDVLQRKSFAQVAQNGVWKTVPPSDKLVDQKKYRLHNRFKGKRGNALLDSTVKFKALESKTTCRKM</sequence>
<evidence type="ECO:0000313" key="4">
    <source>
        <dbReference type="Proteomes" id="UP000494106"/>
    </source>
</evidence>
<evidence type="ECO:0000256" key="1">
    <source>
        <dbReference type="SAM" id="MobiDB-lite"/>
    </source>
</evidence>
<feature type="compositionally biased region" description="Polar residues" evidence="1">
    <location>
        <begin position="1"/>
        <end position="20"/>
    </location>
</feature>
<comment type="caution">
    <text evidence="2">The sequence shown here is derived from an EMBL/GenBank/DDBJ whole genome shotgun (WGS) entry which is preliminary data.</text>
</comment>
<feature type="region of interest" description="Disordered" evidence="1">
    <location>
        <begin position="1"/>
        <end position="36"/>
    </location>
</feature>
<dbReference type="AlphaFoldDB" id="A0A8S0YVV9"/>
<proteinExistence type="predicted"/>
<dbReference type="Proteomes" id="UP000494106">
    <property type="component" value="Unassembled WGS sequence"/>
</dbReference>
<keyword evidence="4" id="KW-1185">Reference proteome</keyword>